<dbReference type="OrthoDB" id="10398691at2759"/>
<accession>A0A420HPR8</accession>
<organism evidence="1 2">
    <name type="scientific">Erysiphe neolycopersici</name>
    <dbReference type="NCBI Taxonomy" id="212602"/>
    <lineage>
        <taxon>Eukaryota</taxon>
        <taxon>Fungi</taxon>
        <taxon>Dikarya</taxon>
        <taxon>Ascomycota</taxon>
        <taxon>Pezizomycotina</taxon>
        <taxon>Leotiomycetes</taxon>
        <taxon>Erysiphales</taxon>
        <taxon>Erysiphaceae</taxon>
        <taxon>Erysiphe</taxon>
    </lineage>
</organism>
<dbReference type="Gene3D" id="2.40.70.10">
    <property type="entry name" value="Acid Proteases"/>
    <property type="match status" value="1"/>
</dbReference>
<reference evidence="1 2" key="1">
    <citation type="journal article" date="2018" name="BMC Genomics">
        <title>Comparative genome analyses reveal sequence features reflecting distinct modes of host-adaptation between dicot and monocot powdery mildew.</title>
        <authorList>
            <person name="Wu Y."/>
            <person name="Ma X."/>
            <person name="Pan Z."/>
            <person name="Kale S.D."/>
            <person name="Song Y."/>
            <person name="King H."/>
            <person name="Zhang Q."/>
            <person name="Presley C."/>
            <person name="Deng X."/>
            <person name="Wei C.I."/>
            <person name="Xiao S."/>
        </authorList>
    </citation>
    <scope>NUCLEOTIDE SEQUENCE [LARGE SCALE GENOMIC DNA]</scope>
    <source>
        <strain evidence="1">UMSG2</strain>
    </source>
</reference>
<name>A0A420HPR8_9PEZI</name>
<protein>
    <submittedName>
        <fullName evidence="1">Uncharacterized protein</fullName>
    </submittedName>
</protein>
<dbReference type="Proteomes" id="UP000286134">
    <property type="component" value="Unassembled WGS sequence"/>
</dbReference>
<dbReference type="InterPro" id="IPR021109">
    <property type="entry name" value="Peptidase_aspartic_dom_sf"/>
</dbReference>
<dbReference type="EMBL" id="MCFK01006026">
    <property type="protein sequence ID" value="RKF59435.1"/>
    <property type="molecule type" value="Genomic_DNA"/>
</dbReference>
<evidence type="ECO:0000313" key="1">
    <source>
        <dbReference type="EMBL" id="RKF59435.1"/>
    </source>
</evidence>
<comment type="caution">
    <text evidence="1">The sequence shown here is derived from an EMBL/GenBank/DDBJ whole genome shotgun (WGS) entry which is preliminary data.</text>
</comment>
<keyword evidence="2" id="KW-1185">Reference proteome</keyword>
<evidence type="ECO:0000313" key="2">
    <source>
        <dbReference type="Proteomes" id="UP000286134"/>
    </source>
</evidence>
<sequence length="283" mass="31885">MEERAFCVPAVIRTKKGGRSVDVRLPSTVAQADTGSDMVVISYGLVKYLDLPMKLLSENGFSGLTMNVANGTSSPLKYFTSFRINVLGISRNVEAFVRPWNAQNEEELHLLLGLPWLHDANAKIYIRDSIIEIGDPDRSENVLQVKDRPGQVLKLYQNLRPSCEPIKNNESVPSNISEEFVANNIISQPHSLQLNEHVHMTTFDHISPPFIDTPFTHSQTSSPRLNCFLNSNLLHTKLKSYSSIIGIQKGRRNSLVYALTMRKLAKNIQEQDLKIAERLGWKT</sequence>
<proteinExistence type="predicted"/>
<gene>
    <name evidence="1" type="ORF">OnM2_060038</name>
</gene>
<dbReference type="AlphaFoldDB" id="A0A420HPR8"/>